<gene>
    <name evidence="2" type="ORF">RM479_14305</name>
</gene>
<evidence type="ECO:0000313" key="3">
    <source>
        <dbReference type="Proteomes" id="UP001183390"/>
    </source>
</evidence>
<dbReference type="Pfam" id="PF12146">
    <property type="entry name" value="Hydrolase_4"/>
    <property type="match status" value="1"/>
</dbReference>
<dbReference type="RefSeq" id="WP_311512227.1">
    <property type="nucleotide sequence ID" value="NZ_JAVREP010000008.1"/>
</dbReference>
<dbReference type="PANTHER" id="PTHR43433:SF5">
    <property type="entry name" value="AB HYDROLASE-1 DOMAIN-CONTAINING PROTEIN"/>
    <property type="match status" value="1"/>
</dbReference>
<evidence type="ECO:0000259" key="1">
    <source>
        <dbReference type="Pfam" id="PF12146"/>
    </source>
</evidence>
<dbReference type="InterPro" id="IPR029058">
    <property type="entry name" value="AB_hydrolase_fold"/>
</dbReference>
<dbReference type="InterPro" id="IPR050471">
    <property type="entry name" value="AB_hydrolase"/>
</dbReference>
<name>A0ABU2MAG2_9ACTN</name>
<dbReference type="EMBL" id="JAVREP010000008">
    <property type="protein sequence ID" value="MDT0329589.1"/>
    <property type="molecule type" value="Genomic_DNA"/>
</dbReference>
<keyword evidence="2" id="KW-0378">Hydrolase</keyword>
<protein>
    <submittedName>
        <fullName evidence="2">Alpha/beta fold hydrolase</fullName>
    </submittedName>
</protein>
<dbReference type="SUPFAM" id="SSF53474">
    <property type="entry name" value="alpha/beta-Hydrolases"/>
    <property type="match status" value="1"/>
</dbReference>
<accession>A0ABU2MAG2</accession>
<evidence type="ECO:0000313" key="2">
    <source>
        <dbReference type="EMBL" id="MDT0329589.1"/>
    </source>
</evidence>
<dbReference type="GO" id="GO:0016787">
    <property type="term" value="F:hydrolase activity"/>
    <property type="evidence" value="ECO:0007669"/>
    <property type="project" value="UniProtKB-KW"/>
</dbReference>
<dbReference type="Gene3D" id="3.40.50.1820">
    <property type="entry name" value="alpha/beta hydrolase"/>
    <property type="match status" value="1"/>
</dbReference>
<proteinExistence type="predicted"/>
<comment type="caution">
    <text evidence="2">The sequence shown here is derived from an EMBL/GenBank/DDBJ whole genome shotgun (WGS) entry which is preliminary data.</text>
</comment>
<keyword evidence="3" id="KW-1185">Reference proteome</keyword>
<dbReference type="InterPro" id="IPR022742">
    <property type="entry name" value="Hydrolase_4"/>
</dbReference>
<dbReference type="Proteomes" id="UP001183390">
    <property type="component" value="Unassembled WGS sequence"/>
</dbReference>
<feature type="domain" description="Serine aminopeptidase S33" evidence="1">
    <location>
        <begin position="71"/>
        <end position="171"/>
    </location>
</feature>
<dbReference type="PANTHER" id="PTHR43433">
    <property type="entry name" value="HYDROLASE, ALPHA/BETA FOLD FAMILY PROTEIN"/>
    <property type="match status" value="1"/>
</dbReference>
<reference evidence="3" key="1">
    <citation type="submission" date="2023-07" db="EMBL/GenBank/DDBJ databases">
        <title>30 novel species of actinomycetes from the DSMZ collection.</title>
        <authorList>
            <person name="Nouioui I."/>
        </authorList>
    </citation>
    <scope>NUCLEOTIDE SEQUENCE [LARGE SCALE GENOMIC DNA]</scope>
    <source>
        <strain evidence="3">DSM 44743</strain>
    </source>
</reference>
<sequence length="283" mass="30418">MTTPHPIDLEVLAVTAPRVAGERALRLWSDPGDTPLVDRDRDVHDRARVAHFGHQGWRVATYTWGEGARPVLLVHGWGSRASRMAPLVRALTGAGHTVVSWDAPGHGATGGPAGTVLDALAIARRLQERHGDFAAVVGHSLGGLFATHLVREGVRADRLVLLSAMADFEGTVDGFVTAFGWGPRVNKALRRAIEDAFFTGDRDIWERFATDRDAETLKAPVLLFHDVDDPVISHAESLRVLSAMGAGTRLVSTVGLGHNRILTDPDVLDRITDFLAPVPVGAG</sequence>
<organism evidence="2 3">
    <name type="scientific">Nocardiopsis lambiniae</name>
    <dbReference type="NCBI Taxonomy" id="3075539"/>
    <lineage>
        <taxon>Bacteria</taxon>
        <taxon>Bacillati</taxon>
        <taxon>Actinomycetota</taxon>
        <taxon>Actinomycetes</taxon>
        <taxon>Streptosporangiales</taxon>
        <taxon>Nocardiopsidaceae</taxon>
        <taxon>Nocardiopsis</taxon>
    </lineage>
</organism>